<feature type="compositionally biased region" description="Acidic residues" evidence="3">
    <location>
        <begin position="663"/>
        <end position="674"/>
    </location>
</feature>
<name>A0AAV2TIT4_CALDB</name>
<dbReference type="PANTHER" id="PTHR32083:SF34">
    <property type="entry name" value="COILED-COIL DOMAIN-CONTAINING PROTEIN 146"/>
    <property type="match status" value="1"/>
</dbReference>
<accession>A0AAV2TIT4</accession>
<dbReference type="GO" id="GO:0005856">
    <property type="term" value="C:cytoskeleton"/>
    <property type="evidence" value="ECO:0007669"/>
    <property type="project" value="TreeGrafter"/>
</dbReference>
<comment type="caution">
    <text evidence="4">The sequence shown here is derived from an EMBL/GenBank/DDBJ whole genome shotgun (WGS) entry which is preliminary data.</text>
</comment>
<evidence type="ECO:0000313" key="4">
    <source>
        <dbReference type="EMBL" id="CAL5136320.1"/>
    </source>
</evidence>
<gene>
    <name evidence="4" type="ORF">CDAUBV1_LOCUS10382</name>
</gene>
<dbReference type="AlphaFoldDB" id="A0AAV2TIT4"/>
<reference evidence="4" key="1">
    <citation type="submission" date="2024-06" db="EMBL/GenBank/DDBJ databases">
        <authorList>
            <person name="Liu X."/>
            <person name="Lenzi L."/>
            <person name="Haldenby T S."/>
            <person name="Uol C."/>
        </authorList>
    </citation>
    <scope>NUCLEOTIDE SEQUENCE</scope>
</reference>
<feature type="coiled-coil region" evidence="2">
    <location>
        <begin position="1"/>
        <end position="84"/>
    </location>
</feature>
<evidence type="ECO:0008006" key="6">
    <source>
        <dbReference type="Google" id="ProtNLM"/>
    </source>
</evidence>
<proteinExistence type="predicted"/>
<evidence type="ECO:0000256" key="2">
    <source>
        <dbReference type="SAM" id="Coils"/>
    </source>
</evidence>
<protein>
    <recommendedName>
        <fullName evidence="6">Coiled-coil domain-containing protein 146</fullName>
    </recommendedName>
</protein>
<evidence type="ECO:0000313" key="5">
    <source>
        <dbReference type="Proteomes" id="UP001497525"/>
    </source>
</evidence>
<evidence type="ECO:0000256" key="1">
    <source>
        <dbReference type="ARBA" id="ARBA00023054"/>
    </source>
</evidence>
<organism evidence="4 5">
    <name type="scientific">Calicophoron daubneyi</name>
    <name type="common">Rumen fluke</name>
    <name type="synonym">Paramphistomum daubneyi</name>
    <dbReference type="NCBI Taxonomy" id="300641"/>
    <lineage>
        <taxon>Eukaryota</taxon>
        <taxon>Metazoa</taxon>
        <taxon>Spiralia</taxon>
        <taxon>Lophotrochozoa</taxon>
        <taxon>Platyhelminthes</taxon>
        <taxon>Trematoda</taxon>
        <taxon>Digenea</taxon>
        <taxon>Plagiorchiida</taxon>
        <taxon>Pronocephalata</taxon>
        <taxon>Paramphistomoidea</taxon>
        <taxon>Paramphistomidae</taxon>
        <taxon>Calicophoron</taxon>
    </lineage>
</organism>
<dbReference type="PANTHER" id="PTHR32083">
    <property type="entry name" value="CILIA AND FLAGELLA-ASSOCIATED PROTEIN 58-RELATED"/>
    <property type="match status" value="1"/>
</dbReference>
<feature type="coiled-coil region" evidence="2">
    <location>
        <begin position="220"/>
        <end position="366"/>
    </location>
</feature>
<dbReference type="Proteomes" id="UP001497525">
    <property type="component" value="Unassembled WGS sequence"/>
</dbReference>
<feature type="region of interest" description="Disordered" evidence="3">
    <location>
        <begin position="660"/>
        <end position="733"/>
    </location>
</feature>
<dbReference type="EMBL" id="CAXLJL010000301">
    <property type="protein sequence ID" value="CAL5136320.1"/>
    <property type="molecule type" value="Genomic_DNA"/>
</dbReference>
<sequence>MEEAERLRDESIVEFERLRAELENLQACRSRLELEREKLGAQSAKKQRKIFDTQAQYDAVSLQLDLAQQKAAELALEKTEAELRLGHLASEASRVAEAIKRHTRLRDETLRMLKKSQHNVQACKDAVRFAQANCTEKKATCLNLKQLGRDRELVVKRKKLNQEVSKLKEEVIYRSKLSETEREELLKSIQAQSQLNFTLADLRVEVVELSRLAAIKADEREQKSRDFRTAESRYRRIKDEIRTKQLQIEDYERALHDIQRRLKDFAALYESIKEERNNCLTLIQYGHQRLQEISEKLRIRRNEVEILEDTLTQKTQQIERQRAKCTIIVNARNELRNQISKQACLIEDYEAERDKLQISIQSQNRVVQKNKEALAFIKDAMGRVIEIRNKRAVQMVERNEELCVLQEKLRLQELTLSKGETEFGSLNEQIKWLEQERVELIRSIEVCRRKNGKQKELEDELTSRQIQLAICEDQVANLSKAVVDPTAPMLDPETGEPVRPDVVKIDQTRLLNESSEQLRVRQVAGRERNPADLRMKIDGIQLQILNREKKLLEFDLLLQAVSRLVKKLQSQAGVEGDTTLQLAKTMNANYNQVQETNKELKASTAEMTMLMAMAFKLQRMVEKKREYVAECQRRIEAGETPSEELMLEWKRYMKRRKQKLIEDQEQTQDTDSDENWTTAPERPNAYVPEQSTAELVEIKPTAPLPYGAHPPFRPTTPGANMRHFRNPKQKELE</sequence>
<keyword evidence="1 2" id="KW-0175">Coiled coil</keyword>
<evidence type="ECO:0000256" key="3">
    <source>
        <dbReference type="SAM" id="MobiDB-lite"/>
    </source>
</evidence>